<dbReference type="AlphaFoldDB" id="A1VWU4"/>
<gene>
    <name evidence="2" type="ordered locus">Pnap_4710</name>
</gene>
<dbReference type="SUPFAM" id="SSF53098">
    <property type="entry name" value="Ribonuclease H-like"/>
    <property type="match status" value="1"/>
</dbReference>
<proteinExistence type="predicted"/>
<evidence type="ECO:0000313" key="3">
    <source>
        <dbReference type="Proteomes" id="UP000000644"/>
    </source>
</evidence>
<keyword evidence="2" id="KW-0614">Plasmid</keyword>
<dbReference type="EMBL" id="CP000533">
    <property type="protein sequence ID" value="ABM40122.1"/>
    <property type="molecule type" value="Genomic_DNA"/>
</dbReference>
<dbReference type="InterPro" id="IPR012337">
    <property type="entry name" value="RNaseH-like_sf"/>
</dbReference>
<keyword evidence="3" id="KW-1185">Reference proteome</keyword>
<feature type="domain" description="Transposase IS701-like DDE" evidence="1">
    <location>
        <begin position="2"/>
        <end position="203"/>
    </location>
</feature>
<dbReference type="KEGG" id="pna:Pnap_4710"/>
<reference evidence="3" key="1">
    <citation type="journal article" date="2009" name="Environ. Microbiol.">
        <title>The genome of Polaromonas naphthalenivorans strain CJ2, isolated from coal tar-contaminated sediment, reveals physiological and metabolic versatility and evolution through extensive horizontal gene transfer.</title>
        <authorList>
            <person name="Yagi J.M."/>
            <person name="Sims D."/>
            <person name="Brettin T."/>
            <person name="Bruce D."/>
            <person name="Madsen E.L."/>
        </authorList>
    </citation>
    <scope>NUCLEOTIDE SEQUENCE [LARGE SCALE GENOMIC DNA]</scope>
    <source>
        <strain evidence="3">CJ2</strain>
        <plasmid evidence="3">Plasmid pPNAP04</plasmid>
    </source>
</reference>
<dbReference type="RefSeq" id="WP_011798491.1">
    <property type="nucleotide sequence ID" value="NC_008760.1"/>
</dbReference>
<dbReference type="HOGENOM" id="CLU_047673_0_0_4"/>
<dbReference type="Pfam" id="PF13546">
    <property type="entry name" value="DDE_5"/>
    <property type="match status" value="1"/>
</dbReference>
<sequence length="385" mass="43834">MNRAAWSSLAASRILLRLLVRAFAPEGPLIFGLDDTIERRWGARIAARGIYRDPVRSSRSHFVKVSGLRWLCMMLLVPIPWAARVWALPFLTTLCPSQRCHDSQGRRHKKLTDWARQMVQQVRRWLPGRQIVIVADSAFAALDFLGATRRHACVITHLRLDAALYAPAPERCAGQRGRTRLKGERLPALSQVLANPATAWTALTMPFWYGEHDRAVEVASGTAVWYHSGMVPIVLRWVLIRDPLKQFETQALLCTAPEATPAFILDCFVQRWQVEVTFEEARAHLGVETQRQWSDKAIARTTPCLFGLYSLVTLAAQDLFSTGQLYRRCAAWYPKPQATFSDTIAYVRRELWSHAYFSTSHNEADMMKIPRPLVDRFIDTLCYAA</sequence>
<dbReference type="OrthoDB" id="9796012at2"/>
<dbReference type="Proteomes" id="UP000000644">
    <property type="component" value="Plasmid pPNAP04"/>
</dbReference>
<accession>A1VWU4</accession>
<organism evidence="2 3">
    <name type="scientific">Polaromonas naphthalenivorans (strain CJ2)</name>
    <dbReference type="NCBI Taxonomy" id="365044"/>
    <lineage>
        <taxon>Bacteria</taxon>
        <taxon>Pseudomonadati</taxon>
        <taxon>Pseudomonadota</taxon>
        <taxon>Betaproteobacteria</taxon>
        <taxon>Burkholderiales</taxon>
        <taxon>Comamonadaceae</taxon>
        <taxon>Polaromonas</taxon>
    </lineage>
</organism>
<protein>
    <recommendedName>
        <fullName evidence="1">Transposase IS701-like DDE domain-containing protein</fullName>
    </recommendedName>
</protein>
<geneLocation type="plasmid" evidence="2 3">
    <name>pPNAP04</name>
</geneLocation>
<dbReference type="InterPro" id="IPR038721">
    <property type="entry name" value="IS701-like_DDE_dom"/>
</dbReference>
<evidence type="ECO:0000313" key="2">
    <source>
        <dbReference type="EMBL" id="ABM40122.1"/>
    </source>
</evidence>
<evidence type="ECO:0000259" key="1">
    <source>
        <dbReference type="Pfam" id="PF13546"/>
    </source>
</evidence>
<name>A1VWU4_POLNA</name>